<dbReference type="Pfam" id="PF09709">
    <property type="entry name" value="Cas_Csd1"/>
    <property type="match status" value="1"/>
</dbReference>
<keyword evidence="2" id="KW-1185">Reference proteome</keyword>
<name>Q39WR8_GEOMG</name>
<dbReference type="NCBIfam" id="TIGR01863">
    <property type="entry name" value="cas_Csd1"/>
    <property type="match status" value="1"/>
</dbReference>
<gene>
    <name evidence="1" type="primary">csd1</name>
    <name evidence="1" type="ordered locus">Gmet_1066</name>
</gene>
<dbReference type="STRING" id="269799.Gmet_1066"/>
<dbReference type="Proteomes" id="UP000007073">
    <property type="component" value="Chromosome"/>
</dbReference>
<organism evidence="1 2">
    <name type="scientific">Geobacter metallireducens (strain ATCC 53774 / DSM 7210 / GS-15)</name>
    <dbReference type="NCBI Taxonomy" id="269799"/>
    <lineage>
        <taxon>Bacteria</taxon>
        <taxon>Pseudomonadati</taxon>
        <taxon>Thermodesulfobacteriota</taxon>
        <taxon>Desulfuromonadia</taxon>
        <taxon>Geobacterales</taxon>
        <taxon>Geobacteraceae</taxon>
        <taxon>Geobacter</taxon>
    </lineage>
</organism>
<dbReference type="RefSeq" id="WP_004513242.1">
    <property type="nucleotide sequence ID" value="NC_007517.1"/>
</dbReference>
<dbReference type="HOGENOM" id="CLU_031037_0_0_7"/>
<dbReference type="KEGG" id="gme:Gmet_1066"/>
<dbReference type="AlphaFoldDB" id="Q39WR8"/>
<evidence type="ECO:0000313" key="2">
    <source>
        <dbReference type="Proteomes" id="UP000007073"/>
    </source>
</evidence>
<protein>
    <submittedName>
        <fullName evidence="1">CRISPR-associated protein Csd1</fullName>
    </submittedName>
</protein>
<proteinExistence type="predicted"/>
<dbReference type="CDD" id="cd09757">
    <property type="entry name" value="Cas8c_I-C"/>
    <property type="match status" value="1"/>
</dbReference>
<reference evidence="1 2" key="2">
    <citation type="journal article" date="2009" name="BMC Microbiol.">
        <title>The genome sequence of Geobacter metallireducens: features of metabolism, physiology and regulation common and dissimilar to Geobacter sulfurreducens.</title>
        <authorList>
            <person name="Aklujkar M."/>
            <person name="Krushkal J."/>
            <person name="DiBartolo G."/>
            <person name="Lapidus A."/>
            <person name="Land M.L."/>
            <person name="Lovley D.R."/>
        </authorList>
    </citation>
    <scope>NUCLEOTIDE SEQUENCE [LARGE SCALE GENOMIC DNA]</scope>
    <source>
        <strain evidence="2">ATCC 53774 / DSM 7210 / GS-15</strain>
    </source>
</reference>
<dbReference type="EMBL" id="CP000148">
    <property type="protein sequence ID" value="ABB31306.1"/>
    <property type="molecule type" value="Genomic_DNA"/>
</dbReference>
<reference evidence="1 2" key="1">
    <citation type="submission" date="2005-10" db="EMBL/GenBank/DDBJ databases">
        <title>Complete sequence of Geobacter metallireducens GS-15.</title>
        <authorList>
            <consortium name="US DOE Joint Genome Institute"/>
            <person name="Copeland A."/>
            <person name="Lucas S."/>
            <person name="Lapidus A."/>
            <person name="Barry K."/>
            <person name="Detter J.C."/>
            <person name="Glavina T."/>
            <person name="Hammon N."/>
            <person name="Israni S."/>
            <person name="Pitluck S."/>
            <person name="Di Bartolo G."/>
            <person name="Chain P."/>
            <person name="Schmutz J."/>
            <person name="Larimer F."/>
            <person name="Land M."/>
            <person name="Kyrpides N."/>
            <person name="Ivanova N."/>
            <person name="Richardson P."/>
        </authorList>
    </citation>
    <scope>NUCLEOTIDE SEQUENCE [LARGE SCALE GENOMIC DNA]</scope>
    <source>
        <strain evidence="2">ATCC 53774 / DSM 7210 / GS-15</strain>
    </source>
</reference>
<sequence>MILQALHGLYVRKQDELPPEGFEQKEIPFLIVLNGDGTFGDFQDTRNRSGKKLIARQFRVPKDSGRSGKNAWQSANLLWDHYGYVLCWPKSDSDADKEMARKQHGTFVERVGELAAAYPQDKGVQAVMRFLKSDEREKLLEHPAWEECRKIPGCNLSFRLSDELSLVCESDNVREFVAKSSAQDDDEDDSTTGDVEGICLVTGESATVARLHPRTPIIGAKSNAKIVSFQKNMGFDSYGRQQSYNAPTSKGAAFAYTTALNHLLAKESRQKLLIGSDTMVFWAGEKHRVEDLFADLFGEPAKENLDQTTQAIRSLYTAPQAGTPPLDHDLTPFFVLGLAPNAARIAVRFWHAGTVGETARHIRQHFDDCAVVHGPNQPEYLSLFRLLVSTAMQGKSENIPPNLAGDLMKSILAGTPYPQSLLSAAIRRCRAEREITYPRVSVIKAVLARGTRYYTSNEQEVGMALDVTNTNPGYRLGRLFAVLEKIQEEASPGINATIRDRFYGAASGTPVAAFPHLMKLKNHHLAKLENRGRAVNLEKIVGEIMDGLDDFPTHLSLQDQGRFAVGYYHQRQDFFKKNETTTNVNP</sequence>
<dbReference type="InterPro" id="IPR010144">
    <property type="entry name" value="CRISPR-assoc_prot_Csd1-typ"/>
</dbReference>
<dbReference type="eggNOG" id="ENOG502Z7WH">
    <property type="taxonomic scope" value="Bacteria"/>
</dbReference>
<evidence type="ECO:0000313" key="1">
    <source>
        <dbReference type="EMBL" id="ABB31306.1"/>
    </source>
</evidence>
<accession>Q39WR8</accession>